<sequence length="73" mass="8917">MIFQRLTGNKVETSLPTEKEIRWPSSRSKDDHHLVGRQKEIPRFMEVSKRRSWRRYMGMTTRRAWIQGEMRPE</sequence>
<dbReference type="Proteomes" id="UP000712281">
    <property type="component" value="Unassembled WGS sequence"/>
</dbReference>
<accession>A0A8S9FPJ0</accession>
<organism evidence="1 2">
    <name type="scientific">Brassica cretica</name>
    <name type="common">Mustard</name>
    <dbReference type="NCBI Taxonomy" id="69181"/>
    <lineage>
        <taxon>Eukaryota</taxon>
        <taxon>Viridiplantae</taxon>
        <taxon>Streptophyta</taxon>
        <taxon>Embryophyta</taxon>
        <taxon>Tracheophyta</taxon>
        <taxon>Spermatophyta</taxon>
        <taxon>Magnoliopsida</taxon>
        <taxon>eudicotyledons</taxon>
        <taxon>Gunneridae</taxon>
        <taxon>Pentapetalae</taxon>
        <taxon>rosids</taxon>
        <taxon>malvids</taxon>
        <taxon>Brassicales</taxon>
        <taxon>Brassicaceae</taxon>
        <taxon>Brassiceae</taxon>
        <taxon>Brassica</taxon>
    </lineage>
</organism>
<dbReference type="EMBL" id="QGKW02002228">
    <property type="protein sequence ID" value="KAF2535061.1"/>
    <property type="molecule type" value="Genomic_DNA"/>
</dbReference>
<name>A0A8S9FPJ0_BRACR</name>
<proteinExistence type="predicted"/>
<comment type="caution">
    <text evidence="1">The sequence shown here is derived from an EMBL/GenBank/DDBJ whole genome shotgun (WGS) entry which is preliminary data.</text>
</comment>
<evidence type="ECO:0000313" key="1">
    <source>
        <dbReference type="EMBL" id="KAF2535061.1"/>
    </source>
</evidence>
<dbReference type="AlphaFoldDB" id="A0A8S9FPJ0"/>
<protein>
    <submittedName>
        <fullName evidence="1">Uncharacterized protein</fullName>
    </submittedName>
</protein>
<evidence type="ECO:0000313" key="2">
    <source>
        <dbReference type="Proteomes" id="UP000712281"/>
    </source>
</evidence>
<gene>
    <name evidence="1" type="ORF">F2Q68_00019974</name>
</gene>
<reference evidence="1" key="1">
    <citation type="submission" date="2019-12" db="EMBL/GenBank/DDBJ databases">
        <title>Genome sequencing and annotation of Brassica cretica.</title>
        <authorList>
            <person name="Studholme D.J."/>
            <person name="Sarris P.F."/>
        </authorList>
    </citation>
    <scope>NUCLEOTIDE SEQUENCE</scope>
    <source>
        <strain evidence="1">PFS-001/15</strain>
        <tissue evidence="1">Leaf</tissue>
    </source>
</reference>